<keyword evidence="3" id="KW-0597">Phosphoprotein</keyword>
<feature type="transmembrane region" description="Helical" evidence="10">
    <location>
        <begin position="43"/>
        <end position="59"/>
    </location>
</feature>
<dbReference type="KEGG" id="tcu:Tcur_2232"/>
<dbReference type="Gene3D" id="3.30.565.10">
    <property type="entry name" value="Histidine kinase-like ATPase, C-terminal domain"/>
    <property type="match status" value="1"/>
</dbReference>
<dbReference type="CDD" id="cd16917">
    <property type="entry name" value="HATPase_UhpB-NarQ-NarX-like"/>
    <property type="match status" value="1"/>
</dbReference>
<dbReference type="Proteomes" id="UP000001918">
    <property type="component" value="Chromosome"/>
</dbReference>
<dbReference type="OrthoDB" id="3288457at2"/>
<feature type="compositionally biased region" description="Acidic residues" evidence="9">
    <location>
        <begin position="390"/>
        <end position="399"/>
    </location>
</feature>
<evidence type="ECO:0000256" key="8">
    <source>
        <dbReference type="ARBA" id="ARBA00023012"/>
    </source>
</evidence>
<dbReference type="RefSeq" id="WP_012852582.1">
    <property type="nucleotide sequence ID" value="NC_013510.1"/>
</dbReference>
<evidence type="ECO:0000256" key="2">
    <source>
        <dbReference type="ARBA" id="ARBA00012438"/>
    </source>
</evidence>
<dbReference type="EMBL" id="CP001738">
    <property type="protein sequence ID" value="ACY97798.1"/>
    <property type="molecule type" value="Genomic_DNA"/>
</dbReference>
<dbReference type="InterPro" id="IPR011712">
    <property type="entry name" value="Sig_transdc_His_kin_sub3_dim/P"/>
</dbReference>
<evidence type="ECO:0000259" key="11">
    <source>
        <dbReference type="Pfam" id="PF07730"/>
    </source>
</evidence>
<keyword evidence="4" id="KW-0808">Transferase</keyword>
<evidence type="ECO:0000256" key="3">
    <source>
        <dbReference type="ARBA" id="ARBA00022553"/>
    </source>
</evidence>
<evidence type="ECO:0000256" key="9">
    <source>
        <dbReference type="SAM" id="MobiDB-lite"/>
    </source>
</evidence>
<dbReference type="EC" id="2.7.13.3" evidence="2"/>
<evidence type="ECO:0000256" key="1">
    <source>
        <dbReference type="ARBA" id="ARBA00000085"/>
    </source>
</evidence>
<dbReference type="GO" id="GO:0046983">
    <property type="term" value="F:protein dimerization activity"/>
    <property type="evidence" value="ECO:0007669"/>
    <property type="project" value="InterPro"/>
</dbReference>
<evidence type="ECO:0000256" key="5">
    <source>
        <dbReference type="ARBA" id="ARBA00022741"/>
    </source>
</evidence>
<dbReference type="AlphaFoldDB" id="D1A1W0"/>
<feature type="region of interest" description="Disordered" evidence="9">
    <location>
        <begin position="376"/>
        <end position="399"/>
    </location>
</feature>
<dbReference type="InterPro" id="IPR036890">
    <property type="entry name" value="HATPase_C_sf"/>
</dbReference>
<keyword evidence="13" id="KW-1185">Reference proteome</keyword>
<dbReference type="Gene3D" id="1.20.5.1930">
    <property type="match status" value="1"/>
</dbReference>
<keyword evidence="6 12" id="KW-0418">Kinase</keyword>
<keyword evidence="10" id="KW-0812">Transmembrane</keyword>
<comment type="catalytic activity">
    <reaction evidence="1">
        <text>ATP + protein L-histidine = ADP + protein N-phospho-L-histidine.</text>
        <dbReference type="EC" id="2.7.13.3"/>
    </reaction>
</comment>
<feature type="domain" description="Signal transduction histidine kinase subgroup 3 dimerisation and phosphoacceptor" evidence="11">
    <location>
        <begin position="188"/>
        <end position="253"/>
    </location>
</feature>
<name>D1A1W0_THECD</name>
<feature type="transmembrane region" description="Helical" evidence="10">
    <location>
        <begin position="136"/>
        <end position="156"/>
    </location>
</feature>
<evidence type="ECO:0000256" key="7">
    <source>
        <dbReference type="ARBA" id="ARBA00022840"/>
    </source>
</evidence>
<dbReference type="InterPro" id="IPR050482">
    <property type="entry name" value="Sensor_HK_TwoCompSys"/>
</dbReference>
<keyword evidence="5" id="KW-0547">Nucleotide-binding</keyword>
<dbReference type="GO" id="GO:0000155">
    <property type="term" value="F:phosphorelay sensor kinase activity"/>
    <property type="evidence" value="ECO:0007669"/>
    <property type="project" value="InterPro"/>
</dbReference>
<feature type="transmembrane region" description="Helical" evidence="10">
    <location>
        <begin position="110"/>
        <end position="130"/>
    </location>
</feature>
<evidence type="ECO:0000313" key="12">
    <source>
        <dbReference type="EMBL" id="ACY97798.1"/>
    </source>
</evidence>
<dbReference type="HOGENOM" id="CLU_000445_20_1_11"/>
<accession>D1A1W0</accession>
<dbReference type="GO" id="GO:0005524">
    <property type="term" value="F:ATP binding"/>
    <property type="evidence" value="ECO:0007669"/>
    <property type="project" value="UniProtKB-KW"/>
</dbReference>
<gene>
    <name evidence="12" type="ordered locus">Tcur_2232</name>
</gene>
<sequence length="399" mass="42454">MRSTGLTTRQDLLLAVAALAGGLLVLSARGYSHWSAEGTGPAVGWRVLPLLGVCTAMLFRRTSPLTDLAIATPAAIADIALGPSLGTLLIYTDALYAAGLYGPRRTGERLLVATAAVTVLLAGAALPLAADWRAAVIVGGVAGMTFVSPVLTAMVVRGHRDRAELERQRAEQLARLAELDRRNAVAAERARMARELHDVVAGHLSAVALHSAALLRLPDMDRDSVHRAMTVIRENSVQGLAEMRRMIGLLREGRREEADSPAAPRLADLEQLAERAARPDLTVGLKVTGTVRELPAAVELAAYRIVQESLTNALKHAGPGRAEVLIEHHPQRLCITVDSPLGAQRTELPGAGSGLIGMRERASILGGTFQAGPDAGRWRVRAELPTAPPDGEEEEGRRQ</sequence>
<reference evidence="12 13" key="1">
    <citation type="journal article" date="2011" name="Stand. Genomic Sci.">
        <title>Complete genome sequence of Thermomonospora curvata type strain (B9).</title>
        <authorList>
            <person name="Chertkov O."/>
            <person name="Sikorski J."/>
            <person name="Nolan M."/>
            <person name="Lapidus A."/>
            <person name="Lucas S."/>
            <person name="Del Rio T.G."/>
            <person name="Tice H."/>
            <person name="Cheng J.F."/>
            <person name="Goodwin L."/>
            <person name="Pitluck S."/>
            <person name="Liolios K."/>
            <person name="Ivanova N."/>
            <person name="Mavromatis K."/>
            <person name="Mikhailova N."/>
            <person name="Ovchinnikova G."/>
            <person name="Pati A."/>
            <person name="Chen A."/>
            <person name="Palaniappan K."/>
            <person name="Djao O.D."/>
            <person name="Land M."/>
            <person name="Hauser L."/>
            <person name="Chang Y.J."/>
            <person name="Jeffries C.D."/>
            <person name="Brettin T."/>
            <person name="Han C."/>
            <person name="Detter J.C."/>
            <person name="Rohde M."/>
            <person name="Goker M."/>
            <person name="Woyke T."/>
            <person name="Bristow J."/>
            <person name="Eisen J.A."/>
            <person name="Markowitz V."/>
            <person name="Hugenholtz P."/>
            <person name="Klenk H.P."/>
            <person name="Kyrpides N.C."/>
        </authorList>
    </citation>
    <scope>NUCLEOTIDE SEQUENCE [LARGE SCALE GENOMIC DNA]</scope>
    <source>
        <strain evidence="13">ATCC 19995 / DSM 43183 / JCM 3096 / KCTC 9072 / NBRC 15933 / NCIMB 10081 / Henssen B9</strain>
    </source>
</reference>
<dbReference type="SUPFAM" id="SSF55874">
    <property type="entry name" value="ATPase domain of HSP90 chaperone/DNA topoisomerase II/histidine kinase"/>
    <property type="match status" value="1"/>
</dbReference>
<feature type="transmembrane region" description="Helical" evidence="10">
    <location>
        <begin position="12"/>
        <end position="31"/>
    </location>
</feature>
<dbReference type="eggNOG" id="COG4585">
    <property type="taxonomic scope" value="Bacteria"/>
</dbReference>
<evidence type="ECO:0000256" key="10">
    <source>
        <dbReference type="SAM" id="Phobius"/>
    </source>
</evidence>
<dbReference type="PANTHER" id="PTHR24421">
    <property type="entry name" value="NITRATE/NITRITE SENSOR PROTEIN NARX-RELATED"/>
    <property type="match status" value="1"/>
</dbReference>
<dbReference type="PANTHER" id="PTHR24421:SF10">
    <property type="entry name" value="NITRATE_NITRITE SENSOR PROTEIN NARQ"/>
    <property type="match status" value="1"/>
</dbReference>
<dbReference type="GO" id="GO:0016020">
    <property type="term" value="C:membrane"/>
    <property type="evidence" value="ECO:0007669"/>
    <property type="project" value="InterPro"/>
</dbReference>
<keyword evidence="10" id="KW-1133">Transmembrane helix</keyword>
<dbReference type="Pfam" id="PF07730">
    <property type="entry name" value="HisKA_3"/>
    <property type="match status" value="1"/>
</dbReference>
<proteinExistence type="predicted"/>
<protein>
    <recommendedName>
        <fullName evidence="2">histidine kinase</fullName>
        <ecNumber evidence="2">2.7.13.3</ecNumber>
    </recommendedName>
</protein>
<evidence type="ECO:0000313" key="13">
    <source>
        <dbReference type="Proteomes" id="UP000001918"/>
    </source>
</evidence>
<organism evidence="12 13">
    <name type="scientific">Thermomonospora curvata (strain ATCC 19995 / DSM 43183 / JCM 3096 / KCTC 9072 / NBRC 15933 / NCIMB 10081 / Henssen B9)</name>
    <dbReference type="NCBI Taxonomy" id="471852"/>
    <lineage>
        <taxon>Bacteria</taxon>
        <taxon>Bacillati</taxon>
        <taxon>Actinomycetota</taxon>
        <taxon>Actinomycetes</taxon>
        <taxon>Streptosporangiales</taxon>
        <taxon>Thermomonosporaceae</taxon>
        <taxon>Thermomonospora</taxon>
    </lineage>
</organism>
<keyword evidence="8" id="KW-0902">Two-component regulatory system</keyword>
<evidence type="ECO:0000256" key="6">
    <source>
        <dbReference type="ARBA" id="ARBA00022777"/>
    </source>
</evidence>
<keyword evidence="7" id="KW-0067">ATP-binding</keyword>
<dbReference type="STRING" id="471852.Tcur_2232"/>
<evidence type="ECO:0000256" key="4">
    <source>
        <dbReference type="ARBA" id="ARBA00022679"/>
    </source>
</evidence>
<keyword evidence="10" id="KW-0472">Membrane</keyword>